<reference evidence="7" key="1">
    <citation type="submission" date="2021-01" db="EMBL/GenBank/DDBJ databases">
        <authorList>
            <person name="Kaushik A."/>
        </authorList>
    </citation>
    <scope>NUCLEOTIDE SEQUENCE</scope>
    <source>
        <strain evidence="7">AG1-1C</strain>
    </source>
</reference>
<dbReference type="GO" id="GO:0004521">
    <property type="term" value="F:RNA endonuclease activity"/>
    <property type="evidence" value="ECO:0007669"/>
    <property type="project" value="InterPro"/>
</dbReference>
<dbReference type="AlphaFoldDB" id="A0A8H3BYU9"/>
<dbReference type="PANTHER" id="PTHR42104">
    <property type="entry name" value="EXTRACELLULAR GUANYL-SPECIFIC RIBONUCLEASE RNTA (AFU_ORTHOLOGUE AFUA_4G03230)"/>
    <property type="match status" value="1"/>
</dbReference>
<dbReference type="InterPro" id="IPR016191">
    <property type="entry name" value="Ribonuclease/ribotoxin"/>
</dbReference>
<keyword evidence="6" id="KW-1133">Transmembrane helix</keyword>
<dbReference type="GO" id="GO:0016829">
    <property type="term" value="F:lyase activity"/>
    <property type="evidence" value="ECO:0007669"/>
    <property type="project" value="UniProtKB-KW"/>
</dbReference>
<name>A0A8H3BYU9_9AGAM</name>
<organism evidence="7 8">
    <name type="scientific">Rhizoctonia solani</name>
    <dbReference type="NCBI Taxonomy" id="456999"/>
    <lineage>
        <taxon>Eukaryota</taxon>
        <taxon>Fungi</taxon>
        <taxon>Dikarya</taxon>
        <taxon>Basidiomycota</taxon>
        <taxon>Agaricomycotina</taxon>
        <taxon>Agaricomycetes</taxon>
        <taxon>Cantharellales</taxon>
        <taxon>Ceratobasidiaceae</taxon>
        <taxon>Rhizoctonia</taxon>
    </lineage>
</organism>
<dbReference type="PANTHER" id="PTHR42104:SF1">
    <property type="entry name" value="EXTRACELLULAR GUANYL-SPECIFIC RIBONUCLEASE RNTA (AFU_ORTHOLOGUE AFUA_4G03230)"/>
    <property type="match status" value="1"/>
</dbReference>
<evidence type="ECO:0000256" key="4">
    <source>
        <dbReference type="ARBA" id="ARBA00023157"/>
    </source>
</evidence>
<keyword evidence="5" id="KW-0456">Lyase</keyword>
<dbReference type="Pfam" id="PF00545">
    <property type="entry name" value="Ribonuclease"/>
    <property type="match status" value="1"/>
</dbReference>
<keyword evidence="6" id="KW-0812">Transmembrane</keyword>
<evidence type="ECO:0000256" key="6">
    <source>
        <dbReference type="SAM" id="Phobius"/>
    </source>
</evidence>
<accession>A0A8H3BYU9</accession>
<keyword evidence="4" id="KW-1015">Disulfide bond</keyword>
<evidence type="ECO:0000256" key="3">
    <source>
        <dbReference type="ARBA" id="ARBA00022801"/>
    </source>
</evidence>
<keyword evidence="1" id="KW-0540">Nuclease</keyword>
<keyword evidence="3" id="KW-0378">Hydrolase</keyword>
<gene>
    <name evidence="7" type="ORF">RDB_LOCUS171034</name>
</gene>
<keyword evidence="2" id="KW-0255">Endonuclease</keyword>
<dbReference type="Proteomes" id="UP000663846">
    <property type="component" value="Unassembled WGS sequence"/>
</dbReference>
<dbReference type="InterPro" id="IPR000026">
    <property type="entry name" value="N1-like"/>
</dbReference>
<proteinExistence type="predicted"/>
<evidence type="ECO:0000313" key="8">
    <source>
        <dbReference type="Proteomes" id="UP000663846"/>
    </source>
</evidence>
<dbReference type="GO" id="GO:0016787">
    <property type="term" value="F:hydrolase activity"/>
    <property type="evidence" value="ECO:0007669"/>
    <property type="project" value="UniProtKB-KW"/>
</dbReference>
<protein>
    <submittedName>
        <fullName evidence="7">Uncharacterized protein</fullName>
    </submittedName>
</protein>
<sequence>MRRTFVLCMAIRSMTTSIGAILRCVSYLWHTQLILHPATTWRQVFFRPLHFGCIGINSGYSSWVKAPLVSMWGFKAIIVLVAAATSLVAALPATNATLPIIVKRSISGATGSDCNGYTFTAAQVSAAAQASLIHVLAGTTVGTNKYPHVLDNREGFTYPSGCTVTRYEFPIFRNKIYTGGDPSVDRVIIGHVSGSSAYSCGVLTHQGASGNNFLQCDNV</sequence>
<dbReference type="SUPFAM" id="SSF53933">
    <property type="entry name" value="Microbial ribonucleases"/>
    <property type="match status" value="1"/>
</dbReference>
<dbReference type="Gene3D" id="3.10.450.30">
    <property type="entry name" value="Microbial ribonucleases"/>
    <property type="match status" value="1"/>
</dbReference>
<dbReference type="GO" id="GO:0003723">
    <property type="term" value="F:RNA binding"/>
    <property type="evidence" value="ECO:0007669"/>
    <property type="project" value="InterPro"/>
</dbReference>
<keyword evidence="6" id="KW-0472">Membrane</keyword>
<dbReference type="EMBL" id="CAJMWS010000913">
    <property type="protein sequence ID" value="CAE6468533.1"/>
    <property type="molecule type" value="Genomic_DNA"/>
</dbReference>
<evidence type="ECO:0000313" key="7">
    <source>
        <dbReference type="EMBL" id="CAE6468533.1"/>
    </source>
</evidence>
<evidence type="ECO:0000256" key="2">
    <source>
        <dbReference type="ARBA" id="ARBA00022759"/>
    </source>
</evidence>
<evidence type="ECO:0000256" key="1">
    <source>
        <dbReference type="ARBA" id="ARBA00022722"/>
    </source>
</evidence>
<evidence type="ECO:0000256" key="5">
    <source>
        <dbReference type="ARBA" id="ARBA00023239"/>
    </source>
</evidence>
<comment type="caution">
    <text evidence="7">The sequence shown here is derived from an EMBL/GenBank/DDBJ whole genome shotgun (WGS) entry which is preliminary data.</text>
</comment>
<feature type="transmembrane region" description="Helical" evidence="6">
    <location>
        <begin position="72"/>
        <end position="94"/>
    </location>
</feature>